<evidence type="ECO:0000313" key="1">
    <source>
        <dbReference type="EMBL" id="AAA63060.1"/>
    </source>
</evidence>
<sequence length="32" mass="3546">MWLLSNCAVLEDIFIDGAKFVVQQGHGVARDL</sequence>
<name>Q50110_MYCLR</name>
<accession>Q50110</accession>
<organism evidence="1">
    <name type="scientific">Mycobacterium leprae</name>
    <dbReference type="NCBI Taxonomy" id="1769"/>
    <lineage>
        <taxon>Bacteria</taxon>
        <taxon>Bacillati</taxon>
        <taxon>Actinomycetota</taxon>
        <taxon>Actinomycetes</taxon>
        <taxon>Mycobacteriales</taxon>
        <taxon>Mycobacteriaceae</taxon>
        <taxon>Mycobacterium</taxon>
    </lineage>
</organism>
<dbReference type="EMBL" id="U15184">
    <property type="protein sequence ID" value="AAA63060.1"/>
    <property type="molecule type" value="Genomic_DNA"/>
</dbReference>
<protein>
    <submittedName>
        <fullName evidence="1">U650r</fullName>
    </submittedName>
</protein>
<reference evidence="1" key="2">
    <citation type="submission" date="1995-04" db="EMBL/GenBank/DDBJ databases">
        <authorList>
            <person name="Smith D.R."/>
        </authorList>
    </citation>
    <scope>NUCLEOTIDE SEQUENCE</scope>
</reference>
<reference evidence="1" key="1">
    <citation type="submission" date="1994-09" db="EMBL/GenBank/DDBJ databases">
        <authorList>
            <person name="Robison K."/>
        </authorList>
    </citation>
    <scope>NUCLEOTIDE SEQUENCE</scope>
</reference>
<dbReference type="AlphaFoldDB" id="Q50110"/>
<proteinExistence type="predicted"/>